<evidence type="ECO:0000256" key="6">
    <source>
        <dbReference type="ARBA" id="ARBA00022989"/>
    </source>
</evidence>
<protein>
    <submittedName>
        <fullName evidence="9">AI-2E family transporter</fullName>
    </submittedName>
</protein>
<comment type="subcellular location">
    <subcellularLocation>
        <location evidence="1">Cell membrane</location>
        <topology evidence="1">Multi-pass membrane protein</topology>
    </subcellularLocation>
</comment>
<keyword evidence="3" id="KW-0813">Transport</keyword>
<keyword evidence="10" id="KW-1185">Reference proteome</keyword>
<feature type="transmembrane region" description="Helical" evidence="8">
    <location>
        <begin position="317"/>
        <end position="343"/>
    </location>
</feature>
<comment type="similarity">
    <text evidence="2">Belongs to the autoinducer-2 exporter (AI-2E) (TC 2.A.86) family.</text>
</comment>
<evidence type="ECO:0000313" key="10">
    <source>
        <dbReference type="Proteomes" id="UP001595387"/>
    </source>
</evidence>
<comment type="caution">
    <text evidence="9">The sequence shown here is derived from an EMBL/GenBank/DDBJ whole genome shotgun (WGS) entry which is preliminary data.</text>
</comment>
<organism evidence="9 10">
    <name type="scientific">Virgibacillus sediminis</name>
    <dbReference type="NCBI Taxonomy" id="202260"/>
    <lineage>
        <taxon>Bacteria</taxon>
        <taxon>Bacillati</taxon>
        <taxon>Bacillota</taxon>
        <taxon>Bacilli</taxon>
        <taxon>Bacillales</taxon>
        <taxon>Bacillaceae</taxon>
        <taxon>Virgibacillus</taxon>
    </lineage>
</organism>
<evidence type="ECO:0000256" key="1">
    <source>
        <dbReference type="ARBA" id="ARBA00004651"/>
    </source>
</evidence>
<evidence type="ECO:0000256" key="7">
    <source>
        <dbReference type="ARBA" id="ARBA00023136"/>
    </source>
</evidence>
<evidence type="ECO:0000256" key="8">
    <source>
        <dbReference type="SAM" id="Phobius"/>
    </source>
</evidence>
<evidence type="ECO:0000256" key="2">
    <source>
        <dbReference type="ARBA" id="ARBA00009773"/>
    </source>
</evidence>
<keyword evidence="7 8" id="KW-0472">Membrane</keyword>
<gene>
    <name evidence="9" type="ORF">ACFODW_11530</name>
</gene>
<feature type="transmembrane region" description="Helical" evidence="8">
    <location>
        <begin position="162"/>
        <end position="184"/>
    </location>
</feature>
<reference evidence="10" key="1">
    <citation type="journal article" date="2019" name="Int. J. Syst. Evol. Microbiol.">
        <title>The Global Catalogue of Microorganisms (GCM) 10K type strain sequencing project: providing services to taxonomists for standard genome sequencing and annotation.</title>
        <authorList>
            <consortium name="The Broad Institute Genomics Platform"/>
            <consortium name="The Broad Institute Genome Sequencing Center for Infectious Disease"/>
            <person name="Wu L."/>
            <person name="Ma J."/>
        </authorList>
    </citation>
    <scope>NUCLEOTIDE SEQUENCE [LARGE SCALE GENOMIC DNA]</scope>
    <source>
        <strain evidence="10">KCTC 13193</strain>
    </source>
</reference>
<dbReference type="InterPro" id="IPR002549">
    <property type="entry name" value="AI-2E-like"/>
</dbReference>
<dbReference type="PANTHER" id="PTHR21716">
    <property type="entry name" value="TRANSMEMBRANE PROTEIN"/>
    <property type="match status" value="1"/>
</dbReference>
<accession>A0ABV7A7K3</accession>
<keyword evidence="5 8" id="KW-0812">Transmembrane</keyword>
<dbReference type="Pfam" id="PF01594">
    <property type="entry name" value="AI-2E_transport"/>
    <property type="match status" value="1"/>
</dbReference>
<evidence type="ECO:0000256" key="4">
    <source>
        <dbReference type="ARBA" id="ARBA00022475"/>
    </source>
</evidence>
<feature type="transmembrane region" description="Helical" evidence="8">
    <location>
        <begin position="216"/>
        <end position="242"/>
    </location>
</feature>
<sequence>MIVLIHKKWFHVMTFLIMLFLLIWLVSITDFIFTPVVQLIGAVAFPVIGAGLLFYLSKPVMHFFERLKINRVVSIILVYLLIILLVTLFILYIWPIAQRQVANLLEAIPGMVRSVEDFIDYWQDNYSLLPAPVLNAINDFTNNLPTIIENSLNNLVSVVGGFLGQLFTIIAGLVLVPFFLFFMLKDDYKLVPFLTQFFTPKKAKNLRSLLEKIDHVLSAFIQGQLIVSLFVGIMLFIGYLIIGLDYALTLSLFGLMMNVIPFIGPYIAVVPALIVGGIQDPMNLIWVSIIMLVAQQIESNLISPNVMGQALDLHPLTIITVILAAGSIAGFIGIVFAVPFYAVAKTIIVHFYQTYTESRKNEKDALI</sequence>
<proteinExistence type="inferred from homology"/>
<keyword evidence="6 8" id="KW-1133">Transmembrane helix</keyword>
<feature type="transmembrane region" description="Helical" evidence="8">
    <location>
        <begin position="12"/>
        <end position="33"/>
    </location>
</feature>
<dbReference type="RefSeq" id="WP_390306549.1">
    <property type="nucleotide sequence ID" value="NZ_JBHRRZ010000017.1"/>
</dbReference>
<feature type="transmembrane region" description="Helical" evidence="8">
    <location>
        <begin position="69"/>
        <end position="94"/>
    </location>
</feature>
<dbReference type="EMBL" id="JBHRRZ010000017">
    <property type="protein sequence ID" value="MFC2948966.1"/>
    <property type="molecule type" value="Genomic_DNA"/>
</dbReference>
<dbReference type="Proteomes" id="UP001595387">
    <property type="component" value="Unassembled WGS sequence"/>
</dbReference>
<dbReference type="PANTHER" id="PTHR21716:SF53">
    <property type="entry name" value="PERMEASE PERM-RELATED"/>
    <property type="match status" value="1"/>
</dbReference>
<evidence type="ECO:0000256" key="3">
    <source>
        <dbReference type="ARBA" id="ARBA00022448"/>
    </source>
</evidence>
<feature type="transmembrane region" description="Helical" evidence="8">
    <location>
        <begin position="281"/>
        <end position="297"/>
    </location>
</feature>
<feature type="transmembrane region" description="Helical" evidence="8">
    <location>
        <begin position="39"/>
        <end position="57"/>
    </location>
</feature>
<keyword evidence="4" id="KW-1003">Cell membrane</keyword>
<evidence type="ECO:0000313" key="9">
    <source>
        <dbReference type="EMBL" id="MFC2948966.1"/>
    </source>
</evidence>
<name>A0ABV7A7K3_9BACI</name>
<feature type="transmembrane region" description="Helical" evidence="8">
    <location>
        <begin position="248"/>
        <end position="274"/>
    </location>
</feature>
<evidence type="ECO:0000256" key="5">
    <source>
        <dbReference type="ARBA" id="ARBA00022692"/>
    </source>
</evidence>